<dbReference type="EMBL" id="JBBKXY010000003">
    <property type="protein sequence ID" value="MFD3293742.1"/>
    <property type="molecule type" value="Genomic_DNA"/>
</dbReference>
<name>A0ABW6D949_9BACT</name>
<organism evidence="1 2">
    <name type="scientific">Aquirufa originis</name>
    <dbReference type="NCBI Taxonomy" id="3096514"/>
    <lineage>
        <taxon>Bacteria</taxon>
        <taxon>Pseudomonadati</taxon>
        <taxon>Bacteroidota</taxon>
        <taxon>Cytophagia</taxon>
        <taxon>Cytophagales</taxon>
        <taxon>Flectobacillaceae</taxon>
        <taxon>Aquirufa</taxon>
    </lineage>
</organism>
<dbReference type="PROSITE" id="PS51257">
    <property type="entry name" value="PROKAR_LIPOPROTEIN"/>
    <property type="match status" value="1"/>
</dbReference>
<evidence type="ECO:0008006" key="3">
    <source>
        <dbReference type="Google" id="ProtNLM"/>
    </source>
</evidence>
<accession>A0ABW6D949</accession>
<dbReference type="Proteomes" id="UP001598112">
    <property type="component" value="Unassembled WGS sequence"/>
</dbReference>
<evidence type="ECO:0000313" key="1">
    <source>
        <dbReference type="EMBL" id="MFD3293742.1"/>
    </source>
</evidence>
<protein>
    <recommendedName>
        <fullName evidence="3">Lipoprotein</fullName>
    </recommendedName>
</protein>
<dbReference type="RefSeq" id="WP_377978999.1">
    <property type="nucleotide sequence ID" value="NZ_JBBKXY010000003.1"/>
</dbReference>
<keyword evidence="2" id="KW-1185">Reference proteome</keyword>
<sequence length="45" mass="5269">MRYLILLLCVSMLAGSCASRRYQAKPYKKKWSLFKKNACDCPNLR</sequence>
<evidence type="ECO:0000313" key="2">
    <source>
        <dbReference type="Proteomes" id="UP001598112"/>
    </source>
</evidence>
<comment type="caution">
    <text evidence="1">The sequence shown here is derived from an EMBL/GenBank/DDBJ whole genome shotgun (WGS) entry which is preliminary data.</text>
</comment>
<proteinExistence type="predicted"/>
<reference evidence="1 2" key="1">
    <citation type="submission" date="2024-03" db="EMBL/GenBank/DDBJ databases">
        <title>Aquirufa genome sequencing.</title>
        <authorList>
            <person name="Pitt A."/>
            <person name="Hahn M.W."/>
        </authorList>
    </citation>
    <scope>NUCLEOTIDE SEQUENCE [LARGE SCALE GENOMIC DNA]</scope>
    <source>
        <strain evidence="1 2">KTFRIE-69F</strain>
    </source>
</reference>
<gene>
    <name evidence="1" type="ORF">SKC35_08605</name>
</gene>